<dbReference type="EMBL" id="JAVLET010000002">
    <property type="protein sequence ID" value="KAL0473343.1"/>
    <property type="molecule type" value="Genomic_DNA"/>
</dbReference>
<dbReference type="Proteomes" id="UP001451303">
    <property type="component" value="Unassembled WGS sequence"/>
</dbReference>
<protein>
    <submittedName>
        <fullName evidence="1">Uncharacterized protein</fullName>
    </submittedName>
</protein>
<reference evidence="1 2" key="1">
    <citation type="submission" date="2023-09" db="EMBL/GenBank/DDBJ databases">
        <title>Multi-omics analysis of a traditional fermented food reveals byproduct-associated fungal strains for waste-to-food upcycling.</title>
        <authorList>
            <consortium name="Lawrence Berkeley National Laboratory"/>
            <person name="Rekdal V.M."/>
            <person name="Villalobos-Escobedo J.M."/>
            <person name="Rodriguez-Valeron N."/>
            <person name="Garcia M.O."/>
            <person name="Vasquez D.P."/>
            <person name="Damayanti I."/>
            <person name="Sorensen P.M."/>
            <person name="Baidoo E.E."/>
            <person name="De Carvalho A.C."/>
            <person name="Riley R."/>
            <person name="Lipzen A."/>
            <person name="He G."/>
            <person name="Yan M."/>
            <person name="Haridas S."/>
            <person name="Daum C."/>
            <person name="Yoshinaga Y."/>
            <person name="Ng V."/>
            <person name="Grigoriev I.V."/>
            <person name="Munk R."/>
            <person name="Nuraida L."/>
            <person name="Wijaya C.H."/>
            <person name="Morales P.-C."/>
            <person name="Keasling J.D."/>
        </authorList>
    </citation>
    <scope>NUCLEOTIDE SEQUENCE [LARGE SCALE GENOMIC DNA]</scope>
    <source>
        <strain evidence="1 2">FGSC 2613</strain>
    </source>
</reference>
<keyword evidence="2" id="KW-1185">Reference proteome</keyword>
<comment type="caution">
    <text evidence="1">The sequence shown here is derived from an EMBL/GenBank/DDBJ whole genome shotgun (WGS) entry which is preliminary data.</text>
</comment>
<organism evidence="1 2">
    <name type="scientific">Neurospora intermedia</name>
    <dbReference type="NCBI Taxonomy" id="5142"/>
    <lineage>
        <taxon>Eukaryota</taxon>
        <taxon>Fungi</taxon>
        <taxon>Dikarya</taxon>
        <taxon>Ascomycota</taxon>
        <taxon>Pezizomycotina</taxon>
        <taxon>Sordariomycetes</taxon>
        <taxon>Sordariomycetidae</taxon>
        <taxon>Sordariales</taxon>
        <taxon>Sordariaceae</taxon>
        <taxon>Neurospora</taxon>
    </lineage>
</organism>
<sequence>MSVRSPEALNHVNTILFPAIQIDRYFQFSSLPILFPSCSCSIVGISCVDTKKNYKKLDSSSSIYQGQSALNNGVLFNTARVDSNHVLSSYFFPSVPSLPDGMHTPFFFTLQLHRWVELPGRSLSRRDSSTGSTLYG</sequence>
<accession>A0ABR3DN45</accession>
<name>A0ABR3DN45_NEUIN</name>
<evidence type="ECO:0000313" key="2">
    <source>
        <dbReference type="Proteomes" id="UP001451303"/>
    </source>
</evidence>
<evidence type="ECO:0000313" key="1">
    <source>
        <dbReference type="EMBL" id="KAL0473343.1"/>
    </source>
</evidence>
<proteinExistence type="predicted"/>
<gene>
    <name evidence="1" type="ORF">QR685DRAFT_171867</name>
</gene>